<evidence type="ECO:0000313" key="11">
    <source>
        <dbReference type="EMBL" id="TFY64233.1"/>
    </source>
</evidence>
<evidence type="ECO:0000256" key="2">
    <source>
        <dbReference type="ARBA" id="ARBA00022741"/>
    </source>
</evidence>
<evidence type="ECO:0000256" key="1">
    <source>
        <dbReference type="ARBA" id="ARBA00005446"/>
    </source>
</evidence>
<organism evidence="11 12">
    <name type="scientific">Rhodofomes roseus</name>
    <dbReference type="NCBI Taxonomy" id="34475"/>
    <lineage>
        <taxon>Eukaryota</taxon>
        <taxon>Fungi</taxon>
        <taxon>Dikarya</taxon>
        <taxon>Basidiomycota</taxon>
        <taxon>Agaricomycotina</taxon>
        <taxon>Agaricomycetes</taxon>
        <taxon>Polyporales</taxon>
        <taxon>Rhodofomes</taxon>
    </lineage>
</organism>
<dbReference type="GO" id="GO:0005737">
    <property type="term" value="C:cytoplasm"/>
    <property type="evidence" value="ECO:0007669"/>
    <property type="project" value="TreeGrafter"/>
</dbReference>
<dbReference type="STRING" id="34475.A0A4Y9YR29"/>
<evidence type="ECO:0000259" key="10">
    <source>
        <dbReference type="PROSITE" id="PS51194"/>
    </source>
</evidence>
<keyword evidence="5" id="KW-0413">Isomerase</keyword>
<dbReference type="GO" id="GO:0000724">
    <property type="term" value="P:double-strand break repair via homologous recombination"/>
    <property type="evidence" value="ECO:0007669"/>
    <property type="project" value="TreeGrafter"/>
</dbReference>
<dbReference type="GO" id="GO:0003677">
    <property type="term" value="F:DNA binding"/>
    <property type="evidence" value="ECO:0007669"/>
    <property type="project" value="UniProtKB-KW"/>
</dbReference>
<dbReference type="EC" id="5.6.2.4" evidence="7"/>
<name>A0A4Y9YR29_9APHY</name>
<reference evidence="11 12" key="1">
    <citation type="submission" date="2019-01" db="EMBL/GenBank/DDBJ databases">
        <title>Genome sequencing of the rare red list fungi Fomitopsis rosea.</title>
        <authorList>
            <person name="Buettner E."/>
            <person name="Kellner H."/>
        </authorList>
    </citation>
    <scope>NUCLEOTIDE SEQUENCE [LARGE SCALE GENOMIC DNA]</scope>
    <source>
        <strain evidence="11 12">DSM 105464</strain>
    </source>
</reference>
<dbReference type="PANTHER" id="PTHR13710">
    <property type="entry name" value="DNA HELICASE RECQ FAMILY MEMBER"/>
    <property type="match status" value="1"/>
</dbReference>
<dbReference type="GO" id="GO:0005694">
    <property type="term" value="C:chromosome"/>
    <property type="evidence" value="ECO:0007669"/>
    <property type="project" value="TreeGrafter"/>
</dbReference>
<feature type="region of interest" description="Disordered" evidence="8">
    <location>
        <begin position="534"/>
        <end position="561"/>
    </location>
</feature>
<dbReference type="SUPFAM" id="SSF52540">
    <property type="entry name" value="P-loop containing nucleoside triphosphate hydrolases"/>
    <property type="match status" value="1"/>
</dbReference>
<feature type="region of interest" description="Disordered" evidence="8">
    <location>
        <begin position="486"/>
        <end position="509"/>
    </location>
</feature>
<dbReference type="PANTHER" id="PTHR13710:SF105">
    <property type="entry name" value="ATP-DEPENDENT DNA HELICASE Q1"/>
    <property type="match status" value="1"/>
</dbReference>
<dbReference type="Proteomes" id="UP000298390">
    <property type="component" value="Unassembled WGS sequence"/>
</dbReference>
<dbReference type="PROSITE" id="PS51194">
    <property type="entry name" value="HELICASE_CTER"/>
    <property type="match status" value="1"/>
</dbReference>
<evidence type="ECO:0000256" key="5">
    <source>
        <dbReference type="ARBA" id="ARBA00023235"/>
    </source>
</evidence>
<evidence type="ECO:0000256" key="4">
    <source>
        <dbReference type="ARBA" id="ARBA00023125"/>
    </source>
</evidence>
<dbReference type="GO" id="GO:0005524">
    <property type="term" value="F:ATP binding"/>
    <property type="evidence" value="ECO:0007669"/>
    <property type="project" value="UniProtKB-KW"/>
</dbReference>
<dbReference type="Gene3D" id="3.40.50.300">
    <property type="entry name" value="P-loop containing nucleotide triphosphate hydrolases"/>
    <property type="match status" value="2"/>
</dbReference>
<dbReference type="CDD" id="cd17920">
    <property type="entry name" value="DEXHc_RecQ"/>
    <property type="match status" value="1"/>
</dbReference>
<proteinExistence type="inferred from homology"/>
<keyword evidence="4" id="KW-0238">DNA-binding</keyword>
<dbReference type="InterPro" id="IPR011545">
    <property type="entry name" value="DEAD/DEAH_box_helicase_dom"/>
</dbReference>
<dbReference type="EMBL" id="SEKV01000105">
    <property type="protein sequence ID" value="TFY64233.1"/>
    <property type="molecule type" value="Genomic_DNA"/>
</dbReference>
<dbReference type="InterPro" id="IPR014001">
    <property type="entry name" value="Helicase_ATP-bd"/>
</dbReference>
<dbReference type="InterPro" id="IPR027417">
    <property type="entry name" value="P-loop_NTPase"/>
</dbReference>
<dbReference type="SMART" id="SM00490">
    <property type="entry name" value="HELICc"/>
    <property type="match status" value="1"/>
</dbReference>
<keyword evidence="2" id="KW-0547">Nucleotide-binding</keyword>
<accession>A0A4Y9YR29</accession>
<comment type="catalytic activity">
    <reaction evidence="6">
        <text>Couples ATP hydrolysis with the unwinding of duplex DNA by translocating in the 3'-5' direction.</text>
        <dbReference type="EC" id="5.6.2.4"/>
    </reaction>
</comment>
<dbReference type="GO" id="GO:0009378">
    <property type="term" value="F:four-way junction helicase activity"/>
    <property type="evidence" value="ECO:0007669"/>
    <property type="project" value="TreeGrafter"/>
</dbReference>
<feature type="domain" description="Helicase ATP-binding" evidence="9">
    <location>
        <begin position="69"/>
        <end position="243"/>
    </location>
</feature>
<dbReference type="Pfam" id="PF00270">
    <property type="entry name" value="DEAD"/>
    <property type="match status" value="1"/>
</dbReference>
<evidence type="ECO:0000259" key="9">
    <source>
        <dbReference type="PROSITE" id="PS51192"/>
    </source>
</evidence>
<dbReference type="AlphaFoldDB" id="A0A4Y9YR29"/>
<feature type="compositionally biased region" description="Pro residues" evidence="8">
    <location>
        <begin position="486"/>
        <end position="502"/>
    </location>
</feature>
<evidence type="ECO:0000256" key="6">
    <source>
        <dbReference type="ARBA" id="ARBA00034617"/>
    </source>
</evidence>
<dbReference type="PROSITE" id="PS51192">
    <property type="entry name" value="HELICASE_ATP_BIND_1"/>
    <property type="match status" value="1"/>
</dbReference>
<sequence length="761" mass="85048">MAFSRADLYAKANHDLRHNLARQNLERARKKATEERGYDSARTRRIMATQLHARSNGKMTVREWQLNDAEAIVLGLDSSVIAGTGAGKTIPYMLPLLLPEFASKILVVVSPLKSLQRDQMRRFRRMGIEACAVNGDTWSERLRKDLLSAKYRAVFTSPEMCLEHPACRETMTQLGLSDRICAWVIDEAHCISQWGGDFRPTYDKLDELRAIVHGRTPIIALSATLTPSVLEEVETKTHIDPMTSYHVNLGNDRPNIKQVVIEMKSKDDFDVLNMVLEPDSISAPSDIPKTLIFANTRNATMQIWRHICEMLDGRVDKECFDFLHAYRRRRGRERVMQRFLEGKIRILVATEAAGMGADIPDIERVVQFGVPSSLTVWIQRAGRAGRSPDIEAIAILLVEKSAFQLIAKRRKKRAPDKVRHAGGLDPPEQTYKMNVEAAIRAWLETKECRRGVVDEYFNNPPRVPAAVVASRCCDNCAARALEVEAPPLPPLPLTPSRTPPHPTSHVSSDFTAPSVRALLSPSAIVNTASIDPLLTPTQGRRKRRRADSINSVETPTKKRRTRVRPDLSNIDNNAMTTLAPHRAGKRYDAAMTALMNWRSKTVLSPRYANFPITEHGLLTDEQLKKLVYHANLETLEDINKLVCSPPWALSKRHGLEVLEILRDVDNAFAKPVNKGKGVGKENGPATPRGHRAADRCSDAIAVPCNPNGPSDHGYRDALDIAPSRRGTLPSPVTIAFQSARTQRHLRTATIATNQYNTLVIC</sequence>
<dbReference type="InterPro" id="IPR001650">
    <property type="entry name" value="Helicase_C-like"/>
</dbReference>
<evidence type="ECO:0000313" key="12">
    <source>
        <dbReference type="Proteomes" id="UP000298390"/>
    </source>
</evidence>
<comment type="caution">
    <text evidence="11">The sequence shown here is derived from an EMBL/GenBank/DDBJ whole genome shotgun (WGS) entry which is preliminary data.</text>
</comment>
<evidence type="ECO:0000256" key="3">
    <source>
        <dbReference type="ARBA" id="ARBA00022840"/>
    </source>
</evidence>
<keyword evidence="3" id="KW-0067">ATP-binding</keyword>
<comment type="similarity">
    <text evidence="1">Belongs to the helicase family. RecQ subfamily.</text>
</comment>
<gene>
    <name evidence="11" type="ORF">EVJ58_g2763</name>
</gene>
<protein>
    <recommendedName>
        <fullName evidence="7">DNA 3'-5' helicase</fullName>
        <ecNumber evidence="7">5.6.2.4</ecNumber>
    </recommendedName>
</protein>
<feature type="domain" description="Helicase C-terminal" evidence="10">
    <location>
        <begin position="255"/>
        <end position="425"/>
    </location>
</feature>
<evidence type="ECO:0000256" key="7">
    <source>
        <dbReference type="ARBA" id="ARBA00034808"/>
    </source>
</evidence>
<dbReference type="SMART" id="SM00487">
    <property type="entry name" value="DEXDc"/>
    <property type="match status" value="1"/>
</dbReference>
<dbReference type="GO" id="GO:0043138">
    <property type="term" value="F:3'-5' DNA helicase activity"/>
    <property type="evidence" value="ECO:0007669"/>
    <property type="project" value="UniProtKB-EC"/>
</dbReference>
<dbReference type="Pfam" id="PF00271">
    <property type="entry name" value="Helicase_C"/>
    <property type="match status" value="1"/>
</dbReference>
<evidence type="ECO:0000256" key="8">
    <source>
        <dbReference type="SAM" id="MobiDB-lite"/>
    </source>
</evidence>